<dbReference type="Proteomes" id="UP001234297">
    <property type="component" value="Chromosome 6"/>
</dbReference>
<comment type="caution">
    <text evidence="1">The sequence shown here is derived from an EMBL/GenBank/DDBJ whole genome shotgun (WGS) entry which is preliminary data.</text>
</comment>
<accession>A0ACC2L235</accession>
<gene>
    <name evidence="1" type="ORF">MRB53_020380</name>
</gene>
<organism evidence="1 2">
    <name type="scientific">Persea americana</name>
    <name type="common">Avocado</name>
    <dbReference type="NCBI Taxonomy" id="3435"/>
    <lineage>
        <taxon>Eukaryota</taxon>
        <taxon>Viridiplantae</taxon>
        <taxon>Streptophyta</taxon>
        <taxon>Embryophyta</taxon>
        <taxon>Tracheophyta</taxon>
        <taxon>Spermatophyta</taxon>
        <taxon>Magnoliopsida</taxon>
        <taxon>Magnoliidae</taxon>
        <taxon>Laurales</taxon>
        <taxon>Lauraceae</taxon>
        <taxon>Persea</taxon>
    </lineage>
</organism>
<dbReference type="EMBL" id="CM056814">
    <property type="protein sequence ID" value="KAJ8627073.1"/>
    <property type="molecule type" value="Genomic_DNA"/>
</dbReference>
<evidence type="ECO:0000313" key="1">
    <source>
        <dbReference type="EMBL" id="KAJ8627073.1"/>
    </source>
</evidence>
<sequence length="131" mass="14316">MRFRSLRLSRLVFVAPTSPEKEVVIASAALTGNRASSKAGGVAIFRNPFPANFNPLFSLKKNVKQKKVKGKEKKPYTPLPPPQPPKSCYSQAPGLHHITSSGVGFKPKILDMDVLEGELEVTTEDAVKMAR</sequence>
<evidence type="ECO:0000313" key="2">
    <source>
        <dbReference type="Proteomes" id="UP001234297"/>
    </source>
</evidence>
<keyword evidence="2" id="KW-1185">Reference proteome</keyword>
<name>A0ACC2L235_PERAE</name>
<reference evidence="1 2" key="1">
    <citation type="journal article" date="2022" name="Hortic Res">
        <title>A haplotype resolved chromosomal level avocado genome allows analysis of novel avocado genes.</title>
        <authorList>
            <person name="Nath O."/>
            <person name="Fletcher S.J."/>
            <person name="Hayward A."/>
            <person name="Shaw L.M."/>
            <person name="Masouleh A.K."/>
            <person name="Furtado A."/>
            <person name="Henry R.J."/>
            <person name="Mitter N."/>
        </authorList>
    </citation>
    <scope>NUCLEOTIDE SEQUENCE [LARGE SCALE GENOMIC DNA]</scope>
    <source>
        <strain evidence="2">cv. Hass</strain>
    </source>
</reference>
<protein>
    <submittedName>
        <fullName evidence="1">Uncharacterized protein</fullName>
    </submittedName>
</protein>
<proteinExistence type="predicted"/>